<name>A0A853JBC5_9GAMM</name>
<comment type="caution">
    <text evidence="1">The sequence shown here is derived from an EMBL/GenBank/DDBJ whole genome shotgun (WGS) entry which is preliminary data.</text>
</comment>
<keyword evidence="2" id="KW-1185">Reference proteome</keyword>
<gene>
    <name evidence="1" type="ORF">H0E84_09120</name>
</gene>
<proteinExistence type="predicted"/>
<organism evidence="1 2">
    <name type="scientific">Luteimonas salinisoli</name>
    <dbReference type="NCBI Taxonomy" id="2752307"/>
    <lineage>
        <taxon>Bacteria</taxon>
        <taxon>Pseudomonadati</taxon>
        <taxon>Pseudomonadota</taxon>
        <taxon>Gammaproteobacteria</taxon>
        <taxon>Lysobacterales</taxon>
        <taxon>Lysobacteraceae</taxon>
        <taxon>Luteimonas</taxon>
    </lineage>
</organism>
<dbReference type="AlphaFoldDB" id="A0A853JBC5"/>
<dbReference type="RefSeq" id="WP_180678337.1">
    <property type="nucleotide sequence ID" value="NZ_JACCKA010000056.1"/>
</dbReference>
<protein>
    <submittedName>
        <fullName evidence="1">Uncharacterized protein</fullName>
    </submittedName>
</protein>
<evidence type="ECO:0000313" key="1">
    <source>
        <dbReference type="EMBL" id="NZA26546.1"/>
    </source>
</evidence>
<evidence type="ECO:0000313" key="2">
    <source>
        <dbReference type="Proteomes" id="UP000578091"/>
    </source>
</evidence>
<dbReference type="EMBL" id="JACCKA010000056">
    <property type="protein sequence ID" value="NZA26546.1"/>
    <property type="molecule type" value="Genomic_DNA"/>
</dbReference>
<sequence length="54" mass="5882">MPPVRRLARARGQIRLDIEHSPIASVECCCDSRAAGIRLQQLPPQIPFGGTIDA</sequence>
<dbReference type="Proteomes" id="UP000578091">
    <property type="component" value="Unassembled WGS sequence"/>
</dbReference>
<reference evidence="1 2" key="1">
    <citation type="submission" date="2020-07" db="EMBL/GenBank/DDBJ databases">
        <title>Luteimonas sp. SJ-92.</title>
        <authorList>
            <person name="Huang X.-X."/>
            <person name="Xu L."/>
            <person name="Sun J.-Q."/>
        </authorList>
    </citation>
    <scope>NUCLEOTIDE SEQUENCE [LARGE SCALE GENOMIC DNA]</scope>
    <source>
        <strain evidence="1 2">SJ-92</strain>
    </source>
</reference>
<accession>A0A853JBC5</accession>